<gene>
    <name evidence="2" type="ORF">JKP88DRAFT_351822</name>
</gene>
<proteinExistence type="predicted"/>
<organism evidence="2 3">
    <name type="scientific">Tribonema minus</name>
    <dbReference type="NCBI Taxonomy" id="303371"/>
    <lineage>
        <taxon>Eukaryota</taxon>
        <taxon>Sar</taxon>
        <taxon>Stramenopiles</taxon>
        <taxon>Ochrophyta</taxon>
        <taxon>PX clade</taxon>
        <taxon>Xanthophyceae</taxon>
        <taxon>Tribonematales</taxon>
        <taxon>Tribonemataceae</taxon>
        <taxon>Tribonema</taxon>
    </lineage>
</organism>
<keyword evidence="3" id="KW-1185">Reference proteome</keyword>
<dbReference type="AlphaFoldDB" id="A0A835ZGJ6"/>
<accession>A0A835ZGJ6</accession>
<sequence length="336" mass="36323">MTAKEASAKLSARLRLPQSELRQYDLIVVHATPQGLRLRTLQDDDNVTDVRARAAAKLPPCDTCSGAAANLDVPLHQFSGFENMGRGIGQGTEAPGSWTPPFVNPFADETTAAEESAAAARDIEELLEIVLQGDQPPEDDGEGRGLSPNFLATLCALDDLPEPDEWLLPPAAEPVVGRRVVRFSEPERCADDAQAGAEAAMFGSVVPDMPPVQLSQPPYDQRYEEPATSFEFLIPTIDNVPVEVGDGSLEAKGVVVTTGGGDGGELKRATSESSDGASSQDNVDVTSRYRRKRQRRVDDSDRPAVCVKRTELANRRPRVNGRFISQPSNFKPVTEM</sequence>
<evidence type="ECO:0000313" key="2">
    <source>
        <dbReference type="EMBL" id="KAG5192658.1"/>
    </source>
</evidence>
<evidence type="ECO:0000313" key="3">
    <source>
        <dbReference type="Proteomes" id="UP000664859"/>
    </source>
</evidence>
<feature type="compositionally biased region" description="Polar residues" evidence="1">
    <location>
        <begin position="271"/>
        <end position="285"/>
    </location>
</feature>
<reference evidence="2" key="1">
    <citation type="submission" date="2021-02" db="EMBL/GenBank/DDBJ databases">
        <title>First Annotated Genome of the Yellow-green Alga Tribonema minus.</title>
        <authorList>
            <person name="Mahan K.M."/>
        </authorList>
    </citation>
    <scope>NUCLEOTIDE SEQUENCE</scope>
    <source>
        <strain evidence="2">UTEX B ZZ1240</strain>
    </source>
</reference>
<evidence type="ECO:0000256" key="1">
    <source>
        <dbReference type="SAM" id="MobiDB-lite"/>
    </source>
</evidence>
<name>A0A835ZGJ6_9STRA</name>
<comment type="caution">
    <text evidence="2">The sequence shown here is derived from an EMBL/GenBank/DDBJ whole genome shotgun (WGS) entry which is preliminary data.</text>
</comment>
<evidence type="ECO:0008006" key="4">
    <source>
        <dbReference type="Google" id="ProtNLM"/>
    </source>
</evidence>
<dbReference type="Proteomes" id="UP000664859">
    <property type="component" value="Unassembled WGS sequence"/>
</dbReference>
<protein>
    <recommendedName>
        <fullName evidence="4">CCT domain-containing protein</fullName>
    </recommendedName>
</protein>
<dbReference type="EMBL" id="JAFCMP010000003">
    <property type="protein sequence ID" value="KAG5192658.1"/>
    <property type="molecule type" value="Genomic_DNA"/>
</dbReference>
<feature type="region of interest" description="Disordered" evidence="1">
    <location>
        <begin position="256"/>
        <end position="303"/>
    </location>
</feature>